<keyword evidence="5" id="KW-1185">Reference proteome</keyword>
<feature type="domain" description="Amidase" evidence="3">
    <location>
        <begin position="333"/>
        <end position="487"/>
    </location>
</feature>
<dbReference type="Gene3D" id="3.90.1300.10">
    <property type="entry name" value="Amidase signature (AS) domain"/>
    <property type="match status" value="1"/>
</dbReference>
<dbReference type="PROSITE" id="PS50005">
    <property type="entry name" value="TPR"/>
    <property type="match status" value="1"/>
</dbReference>
<dbReference type="FunCoup" id="A0A7N2MVH3">
    <property type="interactions" value="214"/>
</dbReference>
<organism evidence="4 5">
    <name type="scientific">Quercus lobata</name>
    <name type="common">Valley oak</name>
    <dbReference type="NCBI Taxonomy" id="97700"/>
    <lineage>
        <taxon>Eukaryota</taxon>
        <taxon>Viridiplantae</taxon>
        <taxon>Streptophyta</taxon>
        <taxon>Embryophyta</taxon>
        <taxon>Tracheophyta</taxon>
        <taxon>Spermatophyta</taxon>
        <taxon>Magnoliopsida</taxon>
        <taxon>eudicotyledons</taxon>
        <taxon>Gunneridae</taxon>
        <taxon>Pentapetalae</taxon>
        <taxon>rosids</taxon>
        <taxon>fabids</taxon>
        <taxon>Fagales</taxon>
        <taxon>Fagaceae</taxon>
        <taxon>Quercus</taxon>
    </lineage>
</organism>
<feature type="transmembrane region" description="Helical" evidence="2">
    <location>
        <begin position="17"/>
        <end position="33"/>
    </location>
</feature>
<keyword evidence="2" id="KW-1133">Transmembrane helix</keyword>
<dbReference type="OMA" id="PTWKSTH"/>
<evidence type="ECO:0000256" key="2">
    <source>
        <dbReference type="SAM" id="Phobius"/>
    </source>
</evidence>
<dbReference type="EMBL" id="LRBV02000011">
    <property type="status" value="NOT_ANNOTATED_CDS"/>
    <property type="molecule type" value="Genomic_DNA"/>
</dbReference>
<reference evidence="4" key="2">
    <citation type="submission" date="2021-01" db="UniProtKB">
        <authorList>
            <consortium name="EnsemblPlants"/>
        </authorList>
    </citation>
    <scope>IDENTIFICATION</scope>
</reference>
<feature type="transmembrane region" description="Helical" evidence="2">
    <location>
        <begin position="666"/>
        <end position="688"/>
    </location>
</feature>
<dbReference type="Proteomes" id="UP000594261">
    <property type="component" value="Chromosome 11"/>
</dbReference>
<dbReference type="EnsemblPlants" id="QL11p021330:mrna">
    <property type="protein sequence ID" value="QL11p021330:mrna"/>
    <property type="gene ID" value="QL11p021330"/>
</dbReference>
<dbReference type="Gene3D" id="1.25.40.10">
    <property type="entry name" value="Tetratricopeptide repeat domain"/>
    <property type="match status" value="2"/>
</dbReference>
<dbReference type="InterPro" id="IPR011990">
    <property type="entry name" value="TPR-like_helical_dom_sf"/>
</dbReference>
<dbReference type="SUPFAM" id="SSF48452">
    <property type="entry name" value="TPR-like"/>
    <property type="match status" value="1"/>
</dbReference>
<dbReference type="Gramene" id="QL11p021330:mrna">
    <property type="protein sequence ID" value="QL11p021330:mrna"/>
    <property type="gene ID" value="QL11p021330"/>
</dbReference>
<keyword evidence="1" id="KW-0802">TPR repeat</keyword>
<dbReference type="PANTHER" id="PTHR46310">
    <property type="entry name" value="AMIDASE 1"/>
    <property type="match status" value="1"/>
</dbReference>
<dbReference type="InterPro" id="IPR036928">
    <property type="entry name" value="AS_sf"/>
</dbReference>
<reference evidence="4 5" key="1">
    <citation type="journal article" date="2016" name="G3 (Bethesda)">
        <title>First Draft Assembly and Annotation of the Genome of a California Endemic Oak Quercus lobata Nee (Fagaceae).</title>
        <authorList>
            <person name="Sork V.L."/>
            <person name="Fitz-Gibbon S.T."/>
            <person name="Puiu D."/>
            <person name="Crepeau M."/>
            <person name="Gugger P.F."/>
            <person name="Sherman R."/>
            <person name="Stevens K."/>
            <person name="Langley C.H."/>
            <person name="Pellegrini M."/>
            <person name="Salzberg S.L."/>
        </authorList>
    </citation>
    <scope>NUCLEOTIDE SEQUENCE [LARGE SCALE GENOMIC DNA]</scope>
    <source>
        <strain evidence="4 5">cv. SW786</strain>
    </source>
</reference>
<protein>
    <recommendedName>
        <fullName evidence="3">Amidase domain-containing protein</fullName>
    </recommendedName>
</protein>
<dbReference type="Pfam" id="PF01425">
    <property type="entry name" value="Amidase"/>
    <property type="match status" value="2"/>
</dbReference>
<feature type="domain" description="Amidase" evidence="3">
    <location>
        <begin position="73"/>
        <end position="226"/>
    </location>
</feature>
<dbReference type="SUPFAM" id="SSF75304">
    <property type="entry name" value="Amidase signature (AS) enzymes"/>
    <property type="match status" value="1"/>
</dbReference>
<dbReference type="AlphaFoldDB" id="A0A7N2MVH3"/>
<sequence>MSKAVKVIQANASNPKLLIALGIGLAAGVVILTETRRRRRRRANAAAQRKDFGAFVVRFELLPFPQPPPPAARLPLSSLTFAIKDIFDVKDYVTGFGSRDWERTHEVSEKTAVAVTALLKNGATCVGKTVMDELAFGITGENRHYGTPTNPQMPSCIPGGSSSGSAVAVAAGLVDFALGTDTIGCVRIPASFCGILGFRPSHGAVSMIGVLRNSQSLDTVGCFARDPSILHRVGHVLLKLNSVEPRRARRLIFADDLFQFSKVPPQKILNVVNKAIENLSGYKPPKHTNFGQYVGSNVPSLKQFQEPSSNLQNGTSTLKALSSVMVSLQRLIKMSWMYLCDVYCKEANAKVALFLLHRYEFKTNHEEWVNSVKPKLGPDVSDRVLAAINTTHKNMKILYKVRTEMRVALQNLLKDDGILVIPTVADSPLKLNTKKGLSAEFHDRIFALSSIASISGCCQVSIPLGKHNDCPISVSFITFHGADKFLLDTVLDMYSSLQEQASIASNSVHLPDTNGNMDASELLKEKGNAAFKGMQWNKAVKYYTEAINLNSTIATYFCNRAAAYLELGCFQQAEEDCSKAILLDRKQCGLGVREVVYFNKALLGKWLRHFAMEEQALWRTVVASKYGCEWVGWSSKEVWGGHGFSLWKFIRFGWELFSRSDRKLKIVFAGVPQLGIMVFGFVFIWSAVGYAECGTFVGVLEAAFLLLNRVVDGDFIPGFQVGDGFGVFGLNVDLGVPVEEVEGISVLNVKAYLRRGTARESLLHYKESAEDFKHALVLEPQNKVASRAEKRLRKLMS</sequence>
<feature type="repeat" description="TPR" evidence="1">
    <location>
        <begin position="749"/>
        <end position="782"/>
    </location>
</feature>
<evidence type="ECO:0000259" key="3">
    <source>
        <dbReference type="Pfam" id="PF01425"/>
    </source>
</evidence>
<dbReference type="InterPro" id="IPR019734">
    <property type="entry name" value="TPR_rpt"/>
</dbReference>
<proteinExistence type="predicted"/>
<evidence type="ECO:0000256" key="1">
    <source>
        <dbReference type="PROSITE-ProRule" id="PRU00339"/>
    </source>
</evidence>
<evidence type="ECO:0000313" key="4">
    <source>
        <dbReference type="EnsemblPlants" id="QL11p021330:mrna"/>
    </source>
</evidence>
<name>A0A7N2MVH3_QUELO</name>
<dbReference type="InterPro" id="IPR023631">
    <property type="entry name" value="Amidase_dom"/>
</dbReference>
<dbReference type="InParanoid" id="A0A7N2MVH3"/>
<dbReference type="SMART" id="SM00028">
    <property type="entry name" value="TPR"/>
    <property type="match status" value="3"/>
</dbReference>
<accession>A0A7N2MVH3</accession>
<keyword evidence="2" id="KW-0812">Transmembrane</keyword>
<evidence type="ECO:0000313" key="5">
    <source>
        <dbReference type="Proteomes" id="UP000594261"/>
    </source>
</evidence>
<dbReference type="PANTHER" id="PTHR46310:SF4">
    <property type="entry name" value="OUTER ENVELOPE PROTEIN 64, MITOCHONDRIAL"/>
    <property type="match status" value="1"/>
</dbReference>
<keyword evidence="2" id="KW-0472">Membrane</keyword>